<evidence type="ECO:0000256" key="1">
    <source>
        <dbReference type="ARBA" id="ARBA00004141"/>
    </source>
</evidence>
<name>A0A1L9PW00_ASPVE</name>
<gene>
    <name evidence="8" type="ORF">ASPVEDRAFT_859959</name>
</gene>
<dbReference type="AlphaFoldDB" id="A0A1L9PW00"/>
<dbReference type="InterPro" id="IPR052337">
    <property type="entry name" value="SAT4-like"/>
</dbReference>
<dbReference type="EMBL" id="KV878133">
    <property type="protein sequence ID" value="OJJ05596.1"/>
    <property type="molecule type" value="Genomic_DNA"/>
</dbReference>
<evidence type="ECO:0000313" key="9">
    <source>
        <dbReference type="Proteomes" id="UP000184073"/>
    </source>
</evidence>
<keyword evidence="2 6" id="KW-0812">Transmembrane</keyword>
<sequence>MYTNRPFKWGHHLLISTQMIIVLQSLYGVGLALVKTSLMVLYYRLFGTVKSFRIAIYLTGAIVWAWGFSIVLESFLLCQPVEFNYNPMRPGGGSCGNRNAAFVVAGALNMVTDFMVMLLPVPYIWSLQLATGRKIGLVITFCLGLFVSAISMVRVFSLMSIDFEDAPWTLPLPLMWSIIEEQLAIVAANLPILRHVLAFILPNGLMGSSRRKASGSGKFPSSRNQRYKMDHLNKSGTSSAPVRALHGAWSDGERSEISLAPHGAPPDGIHVARAFDIH</sequence>
<dbReference type="RefSeq" id="XP_040671358.1">
    <property type="nucleotide sequence ID" value="XM_040817767.1"/>
</dbReference>
<feature type="domain" description="Rhodopsin" evidence="7">
    <location>
        <begin position="20"/>
        <end position="197"/>
    </location>
</feature>
<dbReference type="GO" id="GO:0016020">
    <property type="term" value="C:membrane"/>
    <property type="evidence" value="ECO:0007669"/>
    <property type="project" value="UniProtKB-SubCell"/>
</dbReference>
<dbReference type="Proteomes" id="UP000184073">
    <property type="component" value="Unassembled WGS sequence"/>
</dbReference>
<dbReference type="STRING" id="1036611.A0A1L9PW00"/>
<feature type="transmembrane region" description="Helical" evidence="6">
    <location>
        <begin position="55"/>
        <end position="77"/>
    </location>
</feature>
<protein>
    <recommendedName>
        <fullName evidence="7">Rhodopsin domain-containing protein</fullName>
    </recommendedName>
</protein>
<dbReference type="PANTHER" id="PTHR33048:SF161">
    <property type="entry name" value="INTEGRAL MEMBRANE PROTEIN"/>
    <property type="match status" value="1"/>
</dbReference>
<keyword evidence="3 6" id="KW-1133">Transmembrane helix</keyword>
<evidence type="ECO:0000256" key="4">
    <source>
        <dbReference type="ARBA" id="ARBA00023136"/>
    </source>
</evidence>
<evidence type="ECO:0000256" key="2">
    <source>
        <dbReference type="ARBA" id="ARBA00022692"/>
    </source>
</evidence>
<feature type="transmembrane region" description="Helical" evidence="6">
    <location>
        <begin position="137"/>
        <end position="163"/>
    </location>
</feature>
<organism evidence="8 9">
    <name type="scientific">Aspergillus versicolor CBS 583.65</name>
    <dbReference type="NCBI Taxonomy" id="1036611"/>
    <lineage>
        <taxon>Eukaryota</taxon>
        <taxon>Fungi</taxon>
        <taxon>Dikarya</taxon>
        <taxon>Ascomycota</taxon>
        <taxon>Pezizomycotina</taxon>
        <taxon>Eurotiomycetes</taxon>
        <taxon>Eurotiomycetidae</taxon>
        <taxon>Eurotiales</taxon>
        <taxon>Aspergillaceae</taxon>
        <taxon>Aspergillus</taxon>
        <taxon>Aspergillus subgen. Nidulantes</taxon>
    </lineage>
</organism>
<evidence type="ECO:0000259" key="7">
    <source>
        <dbReference type="Pfam" id="PF20684"/>
    </source>
</evidence>
<comment type="similarity">
    <text evidence="5">Belongs to the SAT4 family.</text>
</comment>
<dbReference type="GeneID" id="63733278"/>
<reference evidence="9" key="1">
    <citation type="journal article" date="2017" name="Genome Biol.">
        <title>Comparative genomics reveals high biological diversity and specific adaptations in the industrially and medically important fungal genus Aspergillus.</title>
        <authorList>
            <person name="de Vries R.P."/>
            <person name="Riley R."/>
            <person name="Wiebenga A."/>
            <person name="Aguilar-Osorio G."/>
            <person name="Amillis S."/>
            <person name="Uchima C.A."/>
            <person name="Anderluh G."/>
            <person name="Asadollahi M."/>
            <person name="Askin M."/>
            <person name="Barry K."/>
            <person name="Battaglia E."/>
            <person name="Bayram O."/>
            <person name="Benocci T."/>
            <person name="Braus-Stromeyer S.A."/>
            <person name="Caldana C."/>
            <person name="Canovas D."/>
            <person name="Cerqueira G.C."/>
            <person name="Chen F."/>
            <person name="Chen W."/>
            <person name="Choi C."/>
            <person name="Clum A."/>
            <person name="Dos Santos R.A."/>
            <person name="Damasio A.R."/>
            <person name="Diallinas G."/>
            <person name="Emri T."/>
            <person name="Fekete E."/>
            <person name="Flipphi M."/>
            <person name="Freyberg S."/>
            <person name="Gallo A."/>
            <person name="Gournas C."/>
            <person name="Habgood R."/>
            <person name="Hainaut M."/>
            <person name="Harispe M.L."/>
            <person name="Henrissat B."/>
            <person name="Hilden K.S."/>
            <person name="Hope R."/>
            <person name="Hossain A."/>
            <person name="Karabika E."/>
            <person name="Karaffa L."/>
            <person name="Karanyi Z."/>
            <person name="Krasevec N."/>
            <person name="Kuo A."/>
            <person name="Kusch H."/>
            <person name="LaButti K."/>
            <person name="Lagendijk E.L."/>
            <person name="Lapidus A."/>
            <person name="Levasseur A."/>
            <person name="Lindquist E."/>
            <person name="Lipzen A."/>
            <person name="Logrieco A.F."/>
            <person name="MacCabe A."/>
            <person name="Maekelae M.R."/>
            <person name="Malavazi I."/>
            <person name="Melin P."/>
            <person name="Meyer V."/>
            <person name="Mielnichuk N."/>
            <person name="Miskei M."/>
            <person name="Molnar A.P."/>
            <person name="Mule G."/>
            <person name="Ngan C.Y."/>
            <person name="Orejas M."/>
            <person name="Orosz E."/>
            <person name="Ouedraogo J.P."/>
            <person name="Overkamp K.M."/>
            <person name="Park H.-S."/>
            <person name="Perrone G."/>
            <person name="Piumi F."/>
            <person name="Punt P.J."/>
            <person name="Ram A.F."/>
            <person name="Ramon A."/>
            <person name="Rauscher S."/>
            <person name="Record E."/>
            <person name="Riano-Pachon D.M."/>
            <person name="Robert V."/>
            <person name="Roehrig J."/>
            <person name="Ruller R."/>
            <person name="Salamov A."/>
            <person name="Salih N.S."/>
            <person name="Samson R.A."/>
            <person name="Sandor E."/>
            <person name="Sanguinetti M."/>
            <person name="Schuetze T."/>
            <person name="Sepcic K."/>
            <person name="Shelest E."/>
            <person name="Sherlock G."/>
            <person name="Sophianopoulou V."/>
            <person name="Squina F.M."/>
            <person name="Sun H."/>
            <person name="Susca A."/>
            <person name="Todd R.B."/>
            <person name="Tsang A."/>
            <person name="Unkles S.E."/>
            <person name="van de Wiele N."/>
            <person name="van Rossen-Uffink D."/>
            <person name="Oliveira J.V."/>
            <person name="Vesth T.C."/>
            <person name="Visser J."/>
            <person name="Yu J.-H."/>
            <person name="Zhou M."/>
            <person name="Andersen M.R."/>
            <person name="Archer D.B."/>
            <person name="Baker S.E."/>
            <person name="Benoit I."/>
            <person name="Brakhage A.A."/>
            <person name="Braus G.H."/>
            <person name="Fischer R."/>
            <person name="Frisvad J.C."/>
            <person name="Goldman G.H."/>
            <person name="Houbraken J."/>
            <person name="Oakley B."/>
            <person name="Pocsi I."/>
            <person name="Scazzocchio C."/>
            <person name="Seiboth B."/>
            <person name="vanKuyk P.A."/>
            <person name="Wortman J."/>
            <person name="Dyer P.S."/>
            <person name="Grigoriev I.V."/>
        </authorList>
    </citation>
    <scope>NUCLEOTIDE SEQUENCE [LARGE SCALE GENOMIC DNA]</scope>
    <source>
        <strain evidence="9">CBS 583.65</strain>
    </source>
</reference>
<evidence type="ECO:0000256" key="5">
    <source>
        <dbReference type="ARBA" id="ARBA00038359"/>
    </source>
</evidence>
<dbReference type="VEuPathDB" id="FungiDB:ASPVEDRAFT_859959"/>
<keyword evidence="4 6" id="KW-0472">Membrane</keyword>
<evidence type="ECO:0000256" key="3">
    <source>
        <dbReference type="ARBA" id="ARBA00022989"/>
    </source>
</evidence>
<proteinExistence type="inferred from homology"/>
<accession>A0A1L9PW00</accession>
<dbReference type="OrthoDB" id="10017208at2759"/>
<evidence type="ECO:0000256" key="6">
    <source>
        <dbReference type="SAM" id="Phobius"/>
    </source>
</evidence>
<feature type="transmembrane region" description="Helical" evidence="6">
    <location>
        <begin position="100"/>
        <end position="125"/>
    </location>
</feature>
<dbReference type="Pfam" id="PF20684">
    <property type="entry name" value="Fung_rhodopsin"/>
    <property type="match status" value="1"/>
</dbReference>
<keyword evidence="9" id="KW-1185">Reference proteome</keyword>
<evidence type="ECO:0000313" key="8">
    <source>
        <dbReference type="EMBL" id="OJJ05596.1"/>
    </source>
</evidence>
<dbReference type="InterPro" id="IPR049326">
    <property type="entry name" value="Rhodopsin_dom_fungi"/>
</dbReference>
<dbReference type="PANTHER" id="PTHR33048">
    <property type="entry name" value="PTH11-LIKE INTEGRAL MEMBRANE PROTEIN (AFU_ORTHOLOGUE AFUA_5G11245)"/>
    <property type="match status" value="1"/>
</dbReference>
<feature type="transmembrane region" description="Helical" evidence="6">
    <location>
        <begin position="20"/>
        <end position="43"/>
    </location>
</feature>
<comment type="subcellular location">
    <subcellularLocation>
        <location evidence="1">Membrane</location>
        <topology evidence="1">Multi-pass membrane protein</topology>
    </subcellularLocation>
</comment>